<comment type="caution">
    <text evidence="2">The sequence shown here is derived from an EMBL/GenBank/DDBJ whole genome shotgun (WGS) entry which is preliminary data.</text>
</comment>
<dbReference type="eggNOG" id="COG0425">
    <property type="taxonomic scope" value="Bacteria"/>
</dbReference>
<proteinExistence type="predicted"/>
<dbReference type="Proteomes" id="UP000023795">
    <property type="component" value="Unassembled WGS sequence"/>
</dbReference>
<sequence length="134" mass="14923">MNLSISQHLQNLADFQHDWQMFAINLPNLGMDHLPTNLLPTNPLHIEQYVNGKNLTCPMPLLKLKMALKISTIGNAVYLTATDPNSTHDILAFCRHAGHMCYSTSVIDGKTCVIDGKVGNDKCEIFNFLIVKNS</sequence>
<evidence type="ECO:0000259" key="1">
    <source>
        <dbReference type="Pfam" id="PF01206"/>
    </source>
</evidence>
<dbReference type="RefSeq" id="WP_009502156.1">
    <property type="nucleotide sequence ID" value="NZ_ANIN01000002.1"/>
</dbReference>
<gene>
    <name evidence="2" type="ORF">MOMA_08551</name>
</gene>
<dbReference type="PATRIC" id="fig|1230338.3.peg.1836"/>
<organism evidence="2 3">
    <name type="scientific">Moraxella macacae 0408225</name>
    <dbReference type="NCBI Taxonomy" id="1230338"/>
    <lineage>
        <taxon>Bacteria</taxon>
        <taxon>Pseudomonadati</taxon>
        <taxon>Pseudomonadota</taxon>
        <taxon>Gammaproteobacteria</taxon>
        <taxon>Moraxellales</taxon>
        <taxon>Moraxellaceae</taxon>
        <taxon>Moraxella</taxon>
    </lineage>
</organism>
<dbReference type="AlphaFoldDB" id="L2F824"/>
<dbReference type="CDD" id="cd00291">
    <property type="entry name" value="SirA_YedF_YeeD"/>
    <property type="match status" value="1"/>
</dbReference>
<feature type="domain" description="UPF0033" evidence="1">
    <location>
        <begin position="50"/>
        <end position="110"/>
    </location>
</feature>
<dbReference type="InterPro" id="IPR001455">
    <property type="entry name" value="TusA-like"/>
</dbReference>
<dbReference type="InterPro" id="IPR036868">
    <property type="entry name" value="TusA-like_sf"/>
</dbReference>
<accession>L2F824</accession>
<dbReference type="SUPFAM" id="SSF64307">
    <property type="entry name" value="SirA-like"/>
    <property type="match status" value="1"/>
</dbReference>
<dbReference type="EMBL" id="ANIN01000002">
    <property type="protein sequence ID" value="ELA08598.1"/>
    <property type="molecule type" value="Genomic_DNA"/>
</dbReference>
<dbReference type="OrthoDB" id="9797551at2"/>
<evidence type="ECO:0000313" key="2">
    <source>
        <dbReference type="EMBL" id="ELA08598.1"/>
    </source>
</evidence>
<dbReference type="Pfam" id="PF01206">
    <property type="entry name" value="TusA"/>
    <property type="match status" value="1"/>
</dbReference>
<reference evidence="2 3" key="1">
    <citation type="journal article" date="2013" name="Genome Announc.">
        <title>Genome Sequence of Moraxella macacae 0408225, a Novel Bacterial Species Isolated from a Cynomolgus Macaque with Epistaxis.</title>
        <authorList>
            <person name="Ladner J.T."/>
            <person name="Whitehouse C.A."/>
            <person name="Koroleva G.I."/>
            <person name="Palacios G.F."/>
        </authorList>
    </citation>
    <scope>NUCLEOTIDE SEQUENCE [LARGE SCALE GENOMIC DNA]</scope>
    <source>
        <strain evidence="2 3">0408225</strain>
    </source>
</reference>
<name>L2F824_9GAMM</name>
<protein>
    <submittedName>
        <fullName evidence="2">SirA family protein</fullName>
    </submittedName>
</protein>
<evidence type="ECO:0000313" key="3">
    <source>
        <dbReference type="Proteomes" id="UP000023795"/>
    </source>
</evidence>
<dbReference type="Gene3D" id="3.30.110.40">
    <property type="entry name" value="TusA-like domain"/>
    <property type="match status" value="1"/>
</dbReference>
<keyword evidence="3" id="KW-1185">Reference proteome</keyword>
<dbReference type="STRING" id="1230338.MOMA_08551"/>